<name>A0AA39NLN4_ARMTA</name>
<feature type="transmembrane region" description="Helical" evidence="1">
    <location>
        <begin position="43"/>
        <end position="60"/>
    </location>
</feature>
<comment type="caution">
    <text evidence="2">The sequence shown here is derived from an EMBL/GenBank/DDBJ whole genome shotgun (WGS) entry which is preliminary data.</text>
</comment>
<feature type="transmembrane region" description="Helical" evidence="1">
    <location>
        <begin position="20"/>
        <end position="37"/>
    </location>
</feature>
<proteinExistence type="predicted"/>
<evidence type="ECO:0000313" key="2">
    <source>
        <dbReference type="EMBL" id="KAK0467753.1"/>
    </source>
</evidence>
<keyword evidence="1" id="KW-1133">Transmembrane helix</keyword>
<keyword evidence="1" id="KW-0472">Membrane</keyword>
<dbReference type="Proteomes" id="UP001175211">
    <property type="component" value="Unassembled WGS sequence"/>
</dbReference>
<evidence type="ECO:0000313" key="3">
    <source>
        <dbReference type="Proteomes" id="UP001175211"/>
    </source>
</evidence>
<dbReference type="RefSeq" id="XP_060338028.1">
    <property type="nucleotide sequence ID" value="XM_060482059.1"/>
</dbReference>
<keyword evidence="1" id="KW-0812">Transmembrane</keyword>
<accession>A0AA39NLN4</accession>
<dbReference type="GeneID" id="85365607"/>
<keyword evidence="3" id="KW-1185">Reference proteome</keyword>
<sequence length="62" mass="6960">MPMDSQSLRQIFRRSQRQLLLQFVLFCCSTITVLGGYRSNPVFVTVFGVLTAVITFVSSSNV</sequence>
<gene>
    <name evidence="2" type="ORF">EV420DRAFT_426875</name>
</gene>
<organism evidence="2 3">
    <name type="scientific">Armillaria tabescens</name>
    <name type="common">Ringless honey mushroom</name>
    <name type="synonym">Agaricus tabescens</name>
    <dbReference type="NCBI Taxonomy" id="1929756"/>
    <lineage>
        <taxon>Eukaryota</taxon>
        <taxon>Fungi</taxon>
        <taxon>Dikarya</taxon>
        <taxon>Basidiomycota</taxon>
        <taxon>Agaricomycotina</taxon>
        <taxon>Agaricomycetes</taxon>
        <taxon>Agaricomycetidae</taxon>
        <taxon>Agaricales</taxon>
        <taxon>Marasmiineae</taxon>
        <taxon>Physalacriaceae</taxon>
        <taxon>Desarmillaria</taxon>
    </lineage>
</organism>
<protein>
    <submittedName>
        <fullName evidence="2">Uncharacterized protein</fullName>
    </submittedName>
</protein>
<dbReference type="EMBL" id="JAUEPS010000002">
    <property type="protein sequence ID" value="KAK0467753.1"/>
    <property type="molecule type" value="Genomic_DNA"/>
</dbReference>
<evidence type="ECO:0000256" key="1">
    <source>
        <dbReference type="SAM" id="Phobius"/>
    </source>
</evidence>
<reference evidence="2" key="1">
    <citation type="submission" date="2023-06" db="EMBL/GenBank/DDBJ databases">
        <authorList>
            <consortium name="Lawrence Berkeley National Laboratory"/>
            <person name="Ahrendt S."/>
            <person name="Sahu N."/>
            <person name="Indic B."/>
            <person name="Wong-Bajracharya J."/>
            <person name="Merenyi Z."/>
            <person name="Ke H.-M."/>
            <person name="Monk M."/>
            <person name="Kocsube S."/>
            <person name="Drula E."/>
            <person name="Lipzen A."/>
            <person name="Balint B."/>
            <person name="Henrissat B."/>
            <person name="Andreopoulos B."/>
            <person name="Martin F.M."/>
            <person name="Harder C.B."/>
            <person name="Rigling D."/>
            <person name="Ford K.L."/>
            <person name="Foster G.D."/>
            <person name="Pangilinan J."/>
            <person name="Papanicolaou A."/>
            <person name="Barry K."/>
            <person name="LaButti K."/>
            <person name="Viragh M."/>
            <person name="Koriabine M."/>
            <person name="Yan M."/>
            <person name="Riley R."/>
            <person name="Champramary S."/>
            <person name="Plett K.L."/>
            <person name="Tsai I.J."/>
            <person name="Slot J."/>
            <person name="Sipos G."/>
            <person name="Plett J."/>
            <person name="Nagy L.G."/>
            <person name="Grigoriev I.V."/>
        </authorList>
    </citation>
    <scope>NUCLEOTIDE SEQUENCE</scope>
    <source>
        <strain evidence="2">CCBAS 213</strain>
    </source>
</reference>
<dbReference type="AlphaFoldDB" id="A0AA39NLN4"/>